<evidence type="ECO:0000313" key="4">
    <source>
        <dbReference type="EMBL" id="KUG08511.1"/>
    </source>
</evidence>
<organism evidence="4 5">
    <name type="scientific">Solirubrum puertoriconensis</name>
    <dbReference type="NCBI Taxonomy" id="1751427"/>
    <lineage>
        <taxon>Bacteria</taxon>
        <taxon>Pseudomonadati</taxon>
        <taxon>Bacteroidota</taxon>
        <taxon>Cytophagia</taxon>
        <taxon>Cytophagales</taxon>
    </lineage>
</organism>
<feature type="domain" description="Lnb N-terminal periplasmic" evidence="2">
    <location>
        <begin position="41"/>
        <end position="193"/>
    </location>
</feature>
<feature type="transmembrane region" description="Helical" evidence="1">
    <location>
        <begin position="297"/>
        <end position="318"/>
    </location>
</feature>
<keyword evidence="1" id="KW-0472">Membrane</keyword>
<dbReference type="InterPro" id="IPR057436">
    <property type="entry name" value="5TMH_Lnb"/>
</dbReference>
<dbReference type="InterPro" id="IPR025178">
    <property type="entry name" value="Lnb_N"/>
</dbReference>
<evidence type="ECO:0000313" key="5">
    <source>
        <dbReference type="Proteomes" id="UP000054223"/>
    </source>
</evidence>
<dbReference type="AlphaFoldDB" id="A0A9X0HM52"/>
<keyword evidence="1" id="KW-1133">Transmembrane helix</keyword>
<name>A0A9X0HM52_SOLP1</name>
<dbReference type="Pfam" id="PF25221">
    <property type="entry name" value="5TMH_Lnb"/>
    <property type="match status" value="1"/>
</dbReference>
<feature type="domain" description="Lnb-like transmembrane" evidence="3">
    <location>
        <begin position="275"/>
        <end position="371"/>
    </location>
</feature>
<sequence length="403" mass="44894">MTQYVGKAQRTWRLQVVGVLLGLLCVCASVTCVAQPGRLSESATVSLLTCAPGSETYALFGHSALRITDPVQGIDQVYNYGTFDFQTSHFYWRFVRGNLRYYLSAVPFASFSQAYEQEGRAVAEQVLNLQPQEVQRLYARLESTLHSEARYYRYQFFSDNCSTRLFTLINESTNAPLQLDSARVAAATYRQLLRPYLAPAPWVKLGMNLGLGLPADHQTHYRQRLFLPLELFQAMARATHRGKPLVARQQQVVAADSAGVPAPAGIVPMQVLLGWLLGSVLVWRIKPLSWLHQVNMRVVFGVTGALGCLLAGLALVSLHEPVQANYQLLWLLPSHIALALGRRRSWWLRYAAVAMLLLLLGGIIAAVLGYGLLLPEVGMLLLLLLGQLLLIWAGQRREEEHQG</sequence>
<comment type="caution">
    <text evidence="4">The sequence shown here is derived from an EMBL/GenBank/DDBJ whole genome shotgun (WGS) entry which is preliminary data.</text>
</comment>
<dbReference type="Pfam" id="PF13387">
    <property type="entry name" value="Lnb_N"/>
    <property type="match status" value="1"/>
</dbReference>
<evidence type="ECO:0000259" key="2">
    <source>
        <dbReference type="Pfam" id="PF13387"/>
    </source>
</evidence>
<evidence type="ECO:0000256" key="1">
    <source>
        <dbReference type="SAM" id="Phobius"/>
    </source>
</evidence>
<evidence type="ECO:0008006" key="6">
    <source>
        <dbReference type="Google" id="ProtNLM"/>
    </source>
</evidence>
<accession>A0A9X0HM52</accession>
<evidence type="ECO:0000259" key="3">
    <source>
        <dbReference type="Pfam" id="PF25221"/>
    </source>
</evidence>
<dbReference type="EMBL" id="LNAL01000006">
    <property type="protein sequence ID" value="KUG08511.1"/>
    <property type="molecule type" value="Genomic_DNA"/>
</dbReference>
<proteinExistence type="predicted"/>
<keyword evidence="1" id="KW-0812">Transmembrane</keyword>
<keyword evidence="5" id="KW-1185">Reference proteome</keyword>
<feature type="transmembrane region" description="Helical" evidence="1">
    <location>
        <begin position="348"/>
        <end position="371"/>
    </location>
</feature>
<feature type="transmembrane region" description="Helical" evidence="1">
    <location>
        <begin position="377"/>
        <end position="394"/>
    </location>
</feature>
<protein>
    <recommendedName>
        <fullName evidence="6">DUF4105 domain-containing protein</fullName>
    </recommendedName>
</protein>
<reference evidence="4 5" key="1">
    <citation type="submission" date="2015-11" db="EMBL/GenBank/DDBJ databases">
        <title>Solirubrum puertoriconensis gen. nov. an environmental bacteria isolated in Puerto Rico.</title>
        <authorList>
            <person name="Cuebas-Irizarry M.F."/>
            <person name="Montalvo-Rodriguez R."/>
        </authorList>
    </citation>
    <scope>NUCLEOTIDE SEQUENCE [LARGE SCALE GENOMIC DNA]</scope>
    <source>
        <strain evidence="4 5">MC1A</strain>
    </source>
</reference>
<gene>
    <name evidence="4" type="ORF">ASU33_10135</name>
</gene>
<dbReference type="Proteomes" id="UP000054223">
    <property type="component" value="Unassembled WGS sequence"/>
</dbReference>